<dbReference type="InterPro" id="IPR036236">
    <property type="entry name" value="Znf_C2H2_sf"/>
</dbReference>
<protein>
    <submittedName>
        <fullName evidence="6">Early growth response protein 1</fullName>
    </submittedName>
</protein>
<dbReference type="PANTHER" id="PTHR23235">
    <property type="entry name" value="KRUEPPEL-LIKE TRANSCRIPTION FACTOR"/>
    <property type="match status" value="1"/>
</dbReference>
<dbReference type="OMA" id="QMIINIQ"/>
<dbReference type="FunFam" id="3.30.160.60:FF:000515">
    <property type="entry name" value="early growth response protein 4"/>
    <property type="match status" value="1"/>
</dbReference>
<dbReference type="Proteomes" id="UP000031668">
    <property type="component" value="Unassembled WGS sequence"/>
</dbReference>
<keyword evidence="1" id="KW-0479">Metal-binding</keyword>
<organism evidence="6 8">
    <name type="scientific">Thelohanellus kitauei</name>
    <name type="common">Myxosporean</name>
    <dbReference type="NCBI Taxonomy" id="669202"/>
    <lineage>
        <taxon>Eukaryota</taxon>
        <taxon>Metazoa</taxon>
        <taxon>Cnidaria</taxon>
        <taxon>Myxozoa</taxon>
        <taxon>Myxosporea</taxon>
        <taxon>Bivalvulida</taxon>
        <taxon>Platysporina</taxon>
        <taxon>Myxobolidae</taxon>
        <taxon>Thelohanellus</taxon>
    </lineage>
</organism>
<reference evidence="6 8" key="1">
    <citation type="journal article" date="2014" name="Genome Biol. Evol.">
        <title>The genome of the myxosporean Thelohanellus kitauei shows adaptations to nutrient acquisition within its fish host.</title>
        <authorList>
            <person name="Yang Y."/>
            <person name="Xiong J."/>
            <person name="Zhou Z."/>
            <person name="Huo F."/>
            <person name="Miao W."/>
            <person name="Ran C."/>
            <person name="Liu Y."/>
            <person name="Zhang J."/>
            <person name="Feng J."/>
            <person name="Wang M."/>
            <person name="Wang M."/>
            <person name="Wang L."/>
            <person name="Yao B."/>
        </authorList>
    </citation>
    <scope>NUCLEOTIDE SEQUENCE [LARGE SCALE GENOMIC DNA]</scope>
    <source>
        <strain evidence="6">Wuqing</strain>
    </source>
</reference>
<gene>
    <name evidence="6" type="ORF">RF11_04492</name>
    <name evidence="7" type="ORF">RF11_15817</name>
</gene>
<dbReference type="GO" id="GO:0000981">
    <property type="term" value="F:DNA-binding transcription factor activity, RNA polymerase II-specific"/>
    <property type="evidence" value="ECO:0007669"/>
    <property type="project" value="TreeGrafter"/>
</dbReference>
<comment type="caution">
    <text evidence="6">The sequence shown here is derived from an EMBL/GenBank/DDBJ whole genome shotgun (WGS) entry which is preliminary data.</text>
</comment>
<evidence type="ECO:0000313" key="6">
    <source>
        <dbReference type="EMBL" id="KII74449.1"/>
    </source>
</evidence>
<dbReference type="SUPFAM" id="SSF57667">
    <property type="entry name" value="beta-beta-alpha zinc fingers"/>
    <property type="match status" value="2"/>
</dbReference>
<dbReference type="PROSITE" id="PS00028">
    <property type="entry name" value="ZINC_FINGER_C2H2_1"/>
    <property type="match status" value="2"/>
</dbReference>
<dbReference type="PANTHER" id="PTHR23235:SF120">
    <property type="entry name" value="KRUPPEL-LIKE FACTOR 15"/>
    <property type="match status" value="1"/>
</dbReference>
<evidence type="ECO:0000256" key="2">
    <source>
        <dbReference type="ARBA" id="ARBA00022771"/>
    </source>
</evidence>
<evidence type="ECO:0000256" key="3">
    <source>
        <dbReference type="ARBA" id="ARBA00022833"/>
    </source>
</evidence>
<evidence type="ECO:0000259" key="5">
    <source>
        <dbReference type="PROSITE" id="PS50157"/>
    </source>
</evidence>
<keyword evidence="3" id="KW-0862">Zinc</keyword>
<dbReference type="PROSITE" id="PS50157">
    <property type="entry name" value="ZINC_FINGER_C2H2_2"/>
    <property type="match status" value="2"/>
</dbReference>
<keyword evidence="8" id="KW-1185">Reference proteome</keyword>
<evidence type="ECO:0000313" key="8">
    <source>
        <dbReference type="Proteomes" id="UP000031668"/>
    </source>
</evidence>
<keyword evidence="2 4" id="KW-0863">Zinc-finger</keyword>
<name>A0A0C2J9F9_THEKT</name>
<proteinExistence type="predicted"/>
<dbReference type="GO" id="GO:0000978">
    <property type="term" value="F:RNA polymerase II cis-regulatory region sequence-specific DNA binding"/>
    <property type="evidence" value="ECO:0007669"/>
    <property type="project" value="TreeGrafter"/>
</dbReference>
<evidence type="ECO:0000256" key="4">
    <source>
        <dbReference type="PROSITE-ProRule" id="PRU00042"/>
    </source>
</evidence>
<accession>A0A0C2J9F9</accession>
<feature type="domain" description="C2H2-type" evidence="5">
    <location>
        <begin position="166"/>
        <end position="195"/>
    </location>
</feature>
<dbReference type="EMBL" id="JWZT01000067">
    <property type="protein sequence ID" value="KII75030.1"/>
    <property type="molecule type" value="Genomic_DNA"/>
</dbReference>
<dbReference type="Gene3D" id="3.30.160.60">
    <property type="entry name" value="Classic Zinc Finger"/>
    <property type="match status" value="3"/>
</dbReference>
<dbReference type="SMART" id="SM00355">
    <property type="entry name" value="ZnF_C2H2"/>
    <property type="match status" value="3"/>
</dbReference>
<dbReference type="AlphaFoldDB" id="A0A0C2J9F9"/>
<evidence type="ECO:0000313" key="7">
    <source>
        <dbReference type="EMBL" id="KII75030.1"/>
    </source>
</evidence>
<evidence type="ECO:0000256" key="1">
    <source>
        <dbReference type="ARBA" id="ARBA00022723"/>
    </source>
</evidence>
<dbReference type="OrthoDB" id="5960140at2759"/>
<dbReference type="GO" id="GO:0008270">
    <property type="term" value="F:zinc ion binding"/>
    <property type="evidence" value="ECO:0007669"/>
    <property type="project" value="UniProtKB-KW"/>
</dbReference>
<dbReference type="Pfam" id="PF00096">
    <property type="entry name" value="zf-C2H2"/>
    <property type="match status" value="2"/>
</dbReference>
<dbReference type="EMBL" id="JWZT01000417">
    <property type="protein sequence ID" value="KII74449.1"/>
    <property type="molecule type" value="Genomic_DNA"/>
</dbReference>
<feature type="domain" description="C2H2-type" evidence="5">
    <location>
        <begin position="196"/>
        <end position="223"/>
    </location>
</feature>
<sequence>MTSTPGIYDPEYLYTNNMIYFQINDNNQIPFIQQRAQPPILLNNSPNIHLVGPPQNHSLVNQNNILYISPASTGWVDNTQPLIMSEIPFQSQATNVNPSHEYVYPTNNQNQMIINIQNDQSYVHQNEAKSIFCGNLKNNQLIYSRRHEVVPSMEKNTLLNNEGKLYICQYDGCGVSIKRKDDLKRHMRKHTGIKPFTCIDCEKKFSRKDHFHSHRRTHTNERPFKCEKCPSTFKRSDERNRHMKRYNKLCRGDEYETTMGQANKTFK</sequence>
<dbReference type="InterPro" id="IPR013087">
    <property type="entry name" value="Znf_C2H2_type"/>
</dbReference>